<proteinExistence type="predicted"/>
<sequence length="211" mass="24417">MKIRILISFIIFLFITAVLFASKLTPKKNEVTNNRFIKVDRYGITLTSWQGPWACIFDQKQQLLWEVKTDNESIHDGYWTYSWFNGVTGIENSGDCYFEKERCDTLDLITKTNQEKLCGFTGWRLPTEAELRNLIVENDRPGENKIANDYFIQIKKGDYWSGTYSKPLKRFNGHITQGAAAIDFSKQQQKVLPYQNAAFVILVNSHVPKSL</sequence>
<dbReference type="Pfam" id="PF07603">
    <property type="entry name" value="Lcl_C"/>
    <property type="match status" value="1"/>
</dbReference>
<keyword evidence="3" id="KW-1185">Reference proteome</keyword>
<dbReference type="Proteomes" id="UP000198862">
    <property type="component" value="Unassembled WGS sequence"/>
</dbReference>
<dbReference type="STRING" id="1123010.SAMN02745724_02918"/>
<evidence type="ECO:0000259" key="1">
    <source>
        <dbReference type="Pfam" id="PF07603"/>
    </source>
</evidence>
<evidence type="ECO:0000313" key="2">
    <source>
        <dbReference type="EMBL" id="SFC92060.1"/>
    </source>
</evidence>
<protein>
    <recommendedName>
        <fullName evidence="1">Lcl C-terminal domain-containing protein</fullName>
    </recommendedName>
</protein>
<name>A0A1I1NEB0_9GAMM</name>
<dbReference type="RefSeq" id="WP_091985395.1">
    <property type="nucleotide sequence ID" value="NZ_FOLO01000023.1"/>
</dbReference>
<dbReference type="EMBL" id="FOLO01000023">
    <property type="protein sequence ID" value="SFC92060.1"/>
    <property type="molecule type" value="Genomic_DNA"/>
</dbReference>
<dbReference type="InterPro" id="IPR011460">
    <property type="entry name" value="Lcl_C"/>
</dbReference>
<gene>
    <name evidence="2" type="ORF">SAMN02745724_02918</name>
</gene>
<feature type="domain" description="Lcl C-terminal" evidence="1">
    <location>
        <begin position="55"/>
        <end position="203"/>
    </location>
</feature>
<evidence type="ECO:0000313" key="3">
    <source>
        <dbReference type="Proteomes" id="UP000198862"/>
    </source>
</evidence>
<dbReference type="AlphaFoldDB" id="A0A1I1NEB0"/>
<accession>A0A1I1NEB0</accession>
<dbReference type="OrthoDB" id="9815730at2"/>
<organism evidence="2 3">
    <name type="scientific">Pseudoalteromonas denitrificans DSM 6059</name>
    <dbReference type="NCBI Taxonomy" id="1123010"/>
    <lineage>
        <taxon>Bacteria</taxon>
        <taxon>Pseudomonadati</taxon>
        <taxon>Pseudomonadota</taxon>
        <taxon>Gammaproteobacteria</taxon>
        <taxon>Alteromonadales</taxon>
        <taxon>Pseudoalteromonadaceae</taxon>
        <taxon>Pseudoalteromonas</taxon>
    </lineage>
</organism>
<reference evidence="2 3" key="1">
    <citation type="submission" date="2016-10" db="EMBL/GenBank/DDBJ databases">
        <authorList>
            <person name="de Groot N.N."/>
        </authorList>
    </citation>
    <scope>NUCLEOTIDE SEQUENCE [LARGE SCALE GENOMIC DNA]</scope>
    <source>
        <strain evidence="2 3">DSM 6059</strain>
    </source>
</reference>